<dbReference type="PIRSF" id="PIRSF000804">
    <property type="entry name" value="DNA_pol_III_b"/>
    <property type="match status" value="1"/>
</dbReference>
<keyword evidence="4 9" id="KW-0808">Transferase</keyword>
<dbReference type="OrthoDB" id="468978at2"/>
<dbReference type="Pfam" id="PF02767">
    <property type="entry name" value="DNA_pol3_beta_2"/>
    <property type="match status" value="1"/>
</dbReference>
<dbReference type="GO" id="GO:0005737">
    <property type="term" value="C:cytoplasm"/>
    <property type="evidence" value="ECO:0007669"/>
    <property type="project" value="UniProtKB-SubCell"/>
</dbReference>
<comment type="subunit">
    <text evidence="9">Forms a ring-shaped head-to-tail homodimer around DNA.</text>
</comment>
<dbReference type="InterPro" id="IPR022634">
    <property type="entry name" value="DNA_polIII_beta_N"/>
</dbReference>
<feature type="domain" description="DNA polymerase III beta sliding clamp central" evidence="11">
    <location>
        <begin position="127"/>
        <end position="244"/>
    </location>
</feature>
<dbReference type="PANTHER" id="PTHR30478">
    <property type="entry name" value="DNA POLYMERASE III SUBUNIT BETA"/>
    <property type="match status" value="1"/>
</dbReference>
<dbReference type="CDD" id="cd00140">
    <property type="entry name" value="beta_clamp"/>
    <property type="match status" value="1"/>
</dbReference>
<dbReference type="InterPro" id="IPR022637">
    <property type="entry name" value="DNA_polIII_beta_cen"/>
</dbReference>
<evidence type="ECO:0000256" key="3">
    <source>
        <dbReference type="ARBA" id="ARBA00022490"/>
    </source>
</evidence>
<dbReference type="GO" id="GO:0009360">
    <property type="term" value="C:DNA polymerase III complex"/>
    <property type="evidence" value="ECO:0007669"/>
    <property type="project" value="InterPro"/>
</dbReference>
<feature type="domain" description="DNA polymerase III beta sliding clamp C-terminal" evidence="12">
    <location>
        <begin position="247"/>
        <end position="347"/>
    </location>
</feature>
<evidence type="ECO:0000256" key="8">
    <source>
        <dbReference type="ARBA" id="ARBA00023125"/>
    </source>
</evidence>
<proteinExistence type="inferred from homology"/>
<gene>
    <name evidence="13" type="ORF">A4Z71_06840</name>
</gene>
<evidence type="ECO:0000256" key="7">
    <source>
        <dbReference type="ARBA" id="ARBA00022932"/>
    </source>
</evidence>
<evidence type="ECO:0000313" key="13">
    <source>
        <dbReference type="EMBL" id="AOY56644.1"/>
    </source>
</evidence>
<dbReference type="NCBIfam" id="TIGR00663">
    <property type="entry name" value="dnan"/>
    <property type="match status" value="1"/>
</dbReference>
<evidence type="ECO:0000256" key="6">
    <source>
        <dbReference type="ARBA" id="ARBA00022705"/>
    </source>
</evidence>
<evidence type="ECO:0000256" key="4">
    <source>
        <dbReference type="ARBA" id="ARBA00022679"/>
    </source>
</evidence>
<protein>
    <recommendedName>
        <fullName evidence="9">Beta sliding clamp</fullName>
    </recommendedName>
</protein>
<dbReference type="Proteomes" id="UP000243784">
    <property type="component" value="Chromosome"/>
</dbReference>
<dbReference type="GO" id="GO:0003887">
    <property type="term" value="F:DNA-directed DNA polymerase activity"/>
    <property type="evidence" value="ECO:0007669"/>
    <property type="project" value="UniProtKB-UniRule"/>
</dbReference>
<reference evidence="13 14" key="1">
    <citation type="journal article" date="2016" name="Biochim. Biophys. Acta">
        <title>Photochemical characterization of actinorhodopsin and its functional existence in the natural host.</title>
        <authorList>
            <person name="Nakamura S."/>
            <person name="Kikukawa T."/>
            <person name="Tamogami J."/>
            <person name="Kamiya M."/>
            <person name="Aizawa T."/>
            <person name="Hahn M.W."/>
            <person name="Ihara K."/>
            <person name="Kamo N."/>
            <person name="Demura M."/>
        </authorList>
    </citation>
    <scope>NUCLEOTIDE SEQUENCE [LARGE SCALE GENOMIC DNA]</scope>
    <source>
        <strain evidence="13 14">MWH-Dar1</strain>
    </source>
</reference>
<evidence type="ECO:0000259" key="10">
    <source>
        <dbReference type="Pfam" id="PF00712"/>
    </source>
</evidence>
<evidence type="ECO:0000313" key="14">
    <source>
        <dbReference type="Proteomes" id="UP000243784"/>
    </source>
</evidence>
<sequence length="380" mass="40702">MKFQVNRDVLNEAVSFAVRLLPQRTTLPILGGILIEADANALRLSVFDYEVSAQAEIVAKVEDSGRVLVSGRLLSDITSKLPNAPVEFETDGAKVTVSCGASKFSLLTMPVDEYPTLPEIPAISGTIAGEAFADAVHQVAVASSKDDVTPVLTGVQLEANDKTLSFVATDRYRVAIRDAAWSANAGAAGAVALVPARTLQEVAKTFGNQGEIAISIAKTDDREMIAFKANNRSVTSLLLKGNFPPVKSLFPAEVENFAIVQTSDLVESTRRVSLVLERESPLRYSFGEGEVTLEATGNETAQASETISTELNGKEIVVSLKPQFLLDGLAGVHSEFVKIAFTSNDNPNKPGPVLISAHSSKEKAAQDSYRYLLQPNLLVR</sequence>
<dbReference type="PANTHER" id="PTHR30478:SF0">
    <property type="entry name" value="BETA SLIDING CLAMP"/>
    <property type="match status" value="1"/>
</dbReference>
<comment type="similarity">
    <text evidence="2 9">Belongs to the beta sliding clamp family.</text>
</comment>
<dbReference type="InterPro" id="IPR022635">
    <property type="entry name" value="DNA_polIII_beta_C"/>
</dbReference>
<dbReference type="Pfam" id="PF02768">
    <property type="entry name" value="DNA_pol3_beta_3"/>
    <property type="match status" value="1"/>
</dbReference>
<dbReference type="InterPro" id="IPR046938">
    <property type="entry name" value="DNA_clamp_sf"/>
</dbReference>
<evidence type="ECO:0000256" key="1">
    <source>
        <dbReference type="ARBA" id="ARBA00004496"/>
    </source>
</evidence>
<dbReference type="InterPro" id="IPR001001">
    <property type="entry name" value="DNA_polIII_beta"/>
</dbReference>
<dbReference type="Gene3D" id="3.10.150.10">
    <property type="entry name" value="DNA Polymerase III, subunit A, domain 2"/>
    <property type="match status" value="3"/>
</dbReference>
<keyword evidence="7 9" id="KW-0239">DNA-directed DNA polymerase</keyword>
<dbReference type="SMART" id="SM00480">
    <property type="entry name" value="POL3Bc"/>
    <property type="match status" value="1"/>
</dbReference>
<dbReference type="SUPFAM" id="SSF55979">
    <property type="entry name" value="DNA clamp"/>
    <property type="match status" value="3"/>
</dbReference>
<accession>A0A1D9E0R1</accession>
<dbReference type="EMBL" id="CP015208">
    <property type="protein sequence ID" value="AOY56644.1"/>
    <property type="molecule type" value="Genomic_DNA"/>
</dbReference>
<organism evidence="13 14">
    <name type="scientific">Candidatus Rhodoluna planktonica</name>
    <dbReference type="NCBI Taxonomy" id="535712"/>
    <lineage>
        <taxon>Bacteria</taxon>
        <taxon>Bacillati</taxon>
        <taxon>Actinomycetota</taxon>
        <taxon>Actinomycetes</taxon>
        <taxon>Micrococcales</taxon>
        <taxon>Microbacteriaceae</taxon>
        <taxon>Luna cluster</taxon>
        <taxon>Luna-1 subcluster</taxon>
        <taxon>Rhodoluna</taxon>
    </lineage>
</organism>
<keyword evidence="3 9" id="KW-0963">Cytoplasm</keyword>
<dbReference type="Pfam" id="PF00712">
    <property type="entry name" value="DNA_pol3_beta"/>
    <property type="match status" value="1"/>
</dbReference>
<keyword evidence="5 9" id="KW-0548">Nucleotidyltransferase</keyword>
<evidence type="ECO:0000259" key="12">
    <source>
        <dbReference type="Pfam" id="PF02768"/>
    </source>
</evidence>
<dbReference type="AlphaFoldDB" id="A0A1D9E0R1"/>
<comment type="subcellular location">
    <subcellularLocation>
        <location evidence="1 9">Cytoplasm</location>
    </subcellularLocation>
</comment>
<evidence type="ECO:0000256" key="2">
    <source>
        <dbReference type="ARBA" id="ARBA00010752"/>
    </source>
</evidence>
<keyword evidence="8" id="KW-0238">DNA-binding</keyword>
<dbReference type="GO" id="GO:0003677">
    <property type="term" value="F:DNA binding"/>
    <property type="evidence" value="ECO:0007669"/>
    <property type="project" value="UniProtKB-UniRule"/>
</dbReference>
<dbReference type="RefSeq" id="WP_070955141.1">
    <property type="nucleotide sequence ID" value="NZ_CP015208.1"/>
</dbReference>
<dbReference type="KEGG" id="rpla:A4Z71_06840"/>
<keyword evidence="6 9" id="KW-0235">DNA replication</keyword>
<feature type="domain" description="DNA polymerase III beta sliding clamp N-terminal" evidence="10">
    <location>
        <begin position="1"/>
        <end position="118"/>
    </location>
</feature>
<name>A0A1D9E0R1_9MICO</name>
<dbReference type="STRING" id="535712.A4Z71_06840"/>
<evidence type="ECO:0000259" key="11">
    <source>
        <dbReference type="Pfam" id="PF02767"/>
    </source>
</evidence>
<comment type="function">
    <text evidence="9">Confers DNA tethering and processivity to DNA polymerases and other proteins. Acts as a clamp, forming a ring around DNA (a reaction catalyzed by the clamp-loading complex) which diffuses in an ATP-independent manner freely and bidirectionally along dsDNA. Initially characterized for its ability to contact the catalytic subunit of DNA polymerase III (Pol III), a complex, multichain enzyme responsible for most of the replicative synthesis in bacteria; Pol III exhibits 3'-5' exonuclease proofreading activity. The beta chain is required for initiation of replication as well as for processivity of DNA replication.</text>
</comment>
<evidence type="ECO:0000256" key="9">
    <source>
        <dbReference type="PIRNR" id="PIRNR000804"/>
    </source>
</evidence>
<evidence type="ECO:0000256" key="5">
    <source>
        <dbReference type="ARBA" id="ARBA00022695"/>
    </source>
</evidence>
<dbReference type="GO" id="GO:0006271">
    <property type="term" value="P:DNA strand elongation involved in DNA replication"/>
    <property type="evidence" value="ECO:0007669"/>
    <property type="project" value="TreeGrafter"/>
</dbReference>
<keyword evidence="14" id="KW-1185">Reference proteome</keyword>
<dbReference type="GO" id="GO:0008408">
    <property type="term" value="F:3'-5' exonuclease activity"/>
    <property type="evidence" value="ECO:0007669"/>
    <property type="project" value="InterPro"/>
</dbReference>